<evidence type="ECO:0000256" key="3">
    <source>
        <dbReference type="ARBA" id="ARBA00022801"/>
    </source>
</evidence>
<evidence type="ECO:0000259" key="4">
    <source>
        <dbReference type="PROSITE" id="PS50600"/>
    </source>
</evidence>
<dbReference type="PANTHER" id="PTHR34835:SF60">
    <property type="entry name" value="OS10G0490300 PROTEIN"/>
    <property type="match status" value="1"/>
</dbReference>
<accession>A0A0E0A7M6</accession>
<name>A0A0E0A7M6_9ORYZ</name>
<dbReference type="GO" id="GO:0008234">
    <property type="term" value="F:cysteine-type peptidase activity"/>
    <property type="evidence" value="ECO:0007669"/>
    <property type="project" value="InterPro"/>
</dbReference>
<dbReference type="Gene3D" id="3.40.395.10">
    <property type="entry name" value="Adenoviral Proteinase, Chain A"/>
    <property type="match status" value="1"/>
</dbReference>
<keyword evidence="2" id="KW-0645">Protease</keyword>
<organism evidence="5">
    <name type="scientific">Oryza glumipatula</name>
    <dbReference type="NCBI Taxonomy" id="40148"/>
    <lineage>
        <taxon>Eukaryota</taxon>
        <taxon>Viridiplantae</taxon>
        <taxon>Streptophyta</taxon>
        <taxon>Embryophyta</taxon>
        <taxon>Tracheophyta</taxon>
        <taxon>Spermatophyta</taxon>
        <taxon>Magnoliopsida</taxon>
        <taxon>Liliopsida</taxon>
        <taxon>Poales</taxon>
        <taxon>Poaceae</taxon>
        <taxon>BOP clade</taxon>
        <taxon>Oryzoideae</taxon>
        <taxon>Oryzeae</taxon>
        <taxon>Oryzinae</taxon>
        <taxon>Oryza</taxon>
    </lineage>
</organism>
<dbReference type="SUPFAM" id="SSF54001">
    <property type="entry name" value="Cysteine proteinases"/>
    <property type="match status" value="1"/>
</dbReference>
<keyword evidence="3" id="KW-0378">Hydrolase</keyword>
<evidence type="ECO:0000313" key="5">
    <source>
        <dbReference type="EnsemblPlants" id="OGLUM06G10180.1"/>
    </source>
</evidence>
<evidence type="ECO:0000313" key="6">
    <source>
        <dbReference type="Proteomes" id="UP000026961"/>
    </source>
</evidence>
<dbReference type="AlphaFoldDB" id="A0A0E0A7M6"/>
<evidence type="ECO:0000256" key="1">
    <source>
        <dbReference type="ARBA" id="ARBA00005234"/>
    </source>
</evidence>
<evidence type="ECO:0000256" key="2">
    <source>
        <dbReference type="ARBA" id="ARBA00022670"/>
    </source>
</evidence>
<dbReference type="Proteomes" id="UP000026961">
    <property type="component" value="Chromosome 6"/>
</dbReference>
<dbReference type="PANTHER" id="PTHR34835">
    <property type="entry name" value="OS07G0283600 PROTEIN-RELATED"/>
    <property type="match status" value="1"/>
</dbReference>
<dbReference type="Pfam" id="PF02902">
    <property type="entry name" value="Peptidase_C48"/>
    <property type="match status" value="1"/>
</dbReference>
<dbReference type="PROSITE" id="PS50600">
    <property type="entry name" value="ULP_PROTEASE"/>
    <property type="match status" value="1"/>
</dbReference>
<proteinExistence type="inferred from homology"/>
<dbReference type="STRING" id="40148.A0A0E0A7M6"/>
<dbReference type="InterPro" id="IPR003653">
    <property type="entry name" value="Peptidase_C48_C"/>
</dbReference>
<dbReference type="EnsemblPlants" id="OGLUM06G10180.1">
    <property type="protein sequence ID" value="OGLUM06G10180.1"/>
    <property type="gene ID" value="OGLUM06G10180"/>
</dbReference>
<dbReference type="GO" id="GO:0006508">
    <property type="term" value="P:proteolysis"/>
    <property type="evidence" value="ECO:0007669"/>
    <property type="project" value="UniProtKB-KW"/>
</dbReference>
<dbReference type="HOGENOM" id="CLU_007688_0_0_1"/>
<reference evidence="5" key="2">
    <citation type="submission" date="2018-05" db="EMBL/GenBank/DDBJ databases">
        <title>OgluRS3 (Oryza glumaepatula Reference Sequence Version 3).</title>
        <authorList>
            <person name="Zhang J."/>
            <person name="Kudrna D."/>
            <person name="Lee S."/>
            <person name="Talag J."/>
            <person name="Welchert J."/>
            <person name="Wing R.A."/>
        </authorList>
    </citation>
    <scope>NUCLEOTIDE SEQUENCE [LARGE SCALE GENOMIC DNA]</scope>
</reference>
<sequence>MPYYLRQCFLGKVVGDSCCRRHLGGEVSICTFSEVSLAKWWGIPAVDGISAVKCRSAISDWICVFDSVFVVEICFWLISLMPRVDKRKKAAKAVVISSDESHYDDSESSENFFDGVSKIAKKMKKKFISSSSDVFQKHKAKKAKGVVKSDGSFSRFSAKYFRRVVSSLSPHQMFVIEKDGFKNLLLFDSGGVPKKFAAWISSKVDLKTSEIILKDRVIPITVESFRDILGLPFGGLSFGKDLNLLSSYDWCKFVYDWCMNRIKKFQKSKNLGGCLYYWAVSYLDNVDFGERNVPIGFPRMSVWKEGMIKRYSDFDKIDDDTFGLRPPRVICSTSNSQPAAALDEALSFRLKLNSVIGEALSNYLKDMICTILKDHCQSIQVHNSQSLQDFVISLLKLLHDESVGSPIQSDENAENNQTYSATAMESDHAEVHNSTDHIDVGDDHVLDANAHNQFASGAVQNEQQTSPCCNHDVDSYVPLENDLPDNVPLAGNFDNAGDFNCASGYLPSMNTGNASTSVVDDGIAESFGQALVTPDVGYAKNFKNSSDERFSASAIATAAAVVKHVAIKFKSRLPQFNGSENVDRAVDMFKPSYKNLFPQDNVCDSVANKSFDMDKETDGNVTPSSSQAGISFHSVEDTPEELIQIKHNREGTARTPNSGIIKKRVFEDLVNSPDLIIVGESKFHDRCNNMTAQSDLIYNASILPTSTAHHEQLVVDPSFADAEKVQKSFEGAAKARRLDLCDMLFFPIHYQQHWFLFIVDVKDRMFVFLDSKHEEHSEFYENLKTFVVDNFQNLWNKFVGSSLDFSVFKTVFPLVPRQDYESDSGVFVMKFMEIWSPRILLPNEFSKQNINNIQVKYVNQIFFHAKNKMLHTEIEDAVLNWFNPEKFARQ</sequence>
<dbReference type="Gramene" id="OGLUM06G10180.1">
    <property type="protein sequence ID" value="OGLUM06G10180.1"/>
    <property type="gene ID" value="OGLUM06G10180"/>
</dbReference>
<dbReference type="InterPro" id="IPR038765">
    <property type="entry name" value="Papain-like_cys_pep_sf"/>
</dbReference>
<reference evidence="5" key="1">
    <citation type="submission" date="2015-04" db="UniProtKB">
        <authorList>
            <consortium name="EnsemblPlants"/>
        </authorList>
    </citation>
    <scope>IDENTIFICATION</scope>
</reference>
<protein>
    <recommendedName>
        <fullName evidence="4">Ubiquitin-like protease family profile domain-containing protein</fullName>
    </recommendedName>
</protein>
<comment type="similarity">
    <text evidence="1">Belongs to the peptidase C48 family.</text>
</comment>
<keyword evidence="6" id="KW-1185">Reference proteome</keyword>
<feature type="domain" description="Ubiquitin-like protease family profile" evidence="4">
    <location>
        <begin position="643"/>
        <end position="835"/>
    </location>
</feature>